<sequence>MIRNMDAHEYQDYGEDSEEYCIEETPAWNVIPSDESDQEEEPQEHQPSKKRKFATPQRRRQPKKLTQTKKPTLPKNQHKKNTQQNQNPKTEKMTQKELKDRINSTRRGEDRDNCTAPVRNYFKIEWIKEEDGIERKWAECNYCLKLLAAYPNWNGTTSIKQAF</sequence>
<gene>
    <name evidence="2" type="ORF">LSALG_LOCUS41877</name>
</gene>
<feature type="compositionally biased region" description="Basic and acidic residues" evidence="1">
    <location>
        <begin position="1"/>
        <end position="11"/>
    </location>
</feature>
<feature type="compositionally biased region" description="Basic residues" evidence="1">
    <location>
        <begin position="48"/>
        <end position="67"/>
    </location>
</feature>
<dbReference type="Proteomes" id="UP001177003">
    <property type="component" value="Chromosome 9"/>
</dbReference>
<evidence type="ECO:0000313" key="2">
    <source>
        <dbReference type="EMBL" id="CAI9303438.1"/>
    </source>
</evidence>
<evidence type="ECO:0000256" key="1">
    <source>
        <dbReference type="SAM" id="MobiDB-lite"/>
    </source>
</evidence>
<protein>
    <submittedName>
        <fullName evidence="2">Uncharacterized protein</fullName>
    </submittedName>
</protein>
<feature type="region of interest" description="Disordered" evidence="1">
    <location>
        <begin position="1"/>
        <end position="111"/>
    </location>
</feature>
<organism evidence="2 3">
    <name type="scientific">Lactuca saligna</name>
    <name type="common">Willowleaf lettuce</name>
    <dbReference type="NCBI Taxonomy" id="75948"/>
    <lineage>
        <taxon>Eukaryota</taxon>
        <taxon>Viridiplantae</taxon>
        <taxon>Streptophyta</taxon>
        <taxon>Embryophyta</taxon>
        <taxon>Tracheophyta</taxon>
        <taxon>Spermatophyta</taxon>
        <taxon>Magnoliopsida</taxon>
        <taxon>eudicotyledons</taxon>
        <taxon>Gunneridae</taxon>
        <taxon>Pentapetalae</taxon>
        <taxon>asterids</taxon>
        <taxon>campanulids</taxon>
        <taxon>Asterales</taxon>
        <taxon>Asteraceae</taxon>
        <taxon>Cichorioideae</taxon>
        <taxon>Cichorieae</taxon>
        <taxon>Lactucinae</taxon>
        <taxon>Lactuca</taxon>
    </lineage>
</organism>
<evidence type="ECO:0000313" key="3">
    <source>
        <dbReference type="Proteomes" id="UP001177003"/>
    </source>
</evidence>
<name>A0AA36A3Q6_LACSI</name>
<feature type="compositionally biased region" description="Basic and acidic residues" evidence="1">
    <location>
        <begin position="89"/>
        <end position="111"/>
    </location>
</feature>
<dbReference type="AlphaFoldDB" id="A0AA36A3Q6"/>
<accession>A0AA36A3Q6</accession>
<proteinExistence type="predicted"/>
<dbReference type="EMBL" id="OX465085">
    <property type="protein sequence ID" value="CAI9303438.1"/>
    <property type="molecule type" value="Genomic_DNA"/>
</dbReference>
<feature type="compositionally biased region" description="Acidic residues" evidence="1">
    <location>
        <begin position="12"/>
        <end position="22"/>
    </location>
</feature>
<keyword evidence="3" id="KW-1185">Reference proteome</keyword>
<reference evidence="2" key="1">
    <citation type="submission" date="2023-04" db="EMBL/GenBank/DDBJ databases">
        <authorList>
            <person name="Vijverberg K."/>
            <person name="Xiong W."/>
            <person name="Schranz E."/>
        </authorList>
    </citation>
    <scope>NUCLEOTIDE SEQUENCE</scope>
</reference>